<reference evidence="2" key="1">
    <citation type="journal article" date="2019" name="Environ. Microbiol.">
        <title>Fungal ecological strategies reflected in gene transcription - a case study of two litter decomposers.</title>
        <authorList>
            <person name="Barbi F."/>
            <person name="Kohler A."/>
            <person name="Barry K."/>
            <person name="Baskaran P."/>
            <person name="Daum C."/>
            <person name="Fauchery L."/>
            <person name="Ihrmark K."/>
            <person name="Kuo A."/>
            <person name="LaButti K."/>
            <person name="Lipzen A."/>
            <person name="Morin E."/>
            <person name="Grigoriev I.V."/>
            <person name="Henrissat B."/>
            <person name="Lindahl B."/>
            <person name="Martin F."/>
        </authorList>
    </citation>
    <scope>NUCLEOTIDE SEQUENCE</scope>
    <source>
        <strain evidence="2">JB14</strain>
    </source>
</reference>
<proteinExistence type="predicted"/>
<name>A0A6A4H9G3_9AGAR</name>
<dbReference type="AlphaFoldDB" id="A0A6A4H9G3"/>
<protein>
    <submittedName>
        <fullName evidence="2">Uncharacterized protein</fullName>
    </submittedName>
</protein>
<sequence>MSAPVPGPVPPATFYSPRPATPEPLPASNPDTPTHNRLATAMPFSSMGGYFVETAFIEAAKEVKGKFAVVSPKNFLDKHLPDHPDGMPTPSRAAFRKVAQNKQETSMYP</sequence>
<feature type="compositionally biased region" description="Pro residues" evidence="1">
    <location>
        <begin position="1"/>
        <end position="11"/>
    </location>
</feature>
<dbReference type="Proteomes" id="UP000799118">
    <property type="component" value="Unassembled WGS sequence"/>
</dbReference>
<keyword evidence="3" id="KW-1185">Reference proteome</keyword>
<dbReference type="EMBL" id="ML769549">
    <property type="protein sequence ID" value="KAE9394446.1"/>
    <property type="molecule type" value="Genomic_DNA"/>
</dbReference>
<evidence type="ECO:0000256" key="1">
    <source>
        <dbReference type="SAM" id="MobiDB-lite"/>
    </source>
</evidence>
<organism evidence="2 3">
    <name type="scientific">Gymnopus androsaceus JB14</name>
    <dbReference type="NCBI Taxonomy" id="1447944"/>
    <lineage>
        <taxon>Eukaryota</taxon>
        <taxon>Fungi</taxon>
        <taxon>Dikarya</taxon>
        <taxon>Basidiomycota</taxon>
        <taxon>Agaricomycotina</taxon>
        <taxon>Agaricomycetes</taxon>
        <taxon>Agaricomycetidae</taxon>
        <taxon>Agaricales</taxon>
        <taxon>Marasmiineae</taxon>
        <taxon>Omphalotaceae</taxon>
        <taxon>Gymnopus</taxon>
    </lineage>
</organism>
<dbReference type="OrthoDB" id="3102074at2759"/>
<gene>
    <name evidence="2" type="ORF">BT96DRAFT_998461</name>
</gene>
<accession>A0A6A4H9G3</accession>
<evidence type="ECO:0000313" key="2">
    <source>
        <dbReference type="EMBL" id="KAE9394446.1"/>
    </source>
</evidence>
<feature type="region of interest" description="Disordered" evidence="1">
    <location>
        <begin position="1"/>
        <end position="35"/>
    </location>
</feature>
<evidence type="ECO:0000313" key="3">
    <source>
        <dbReference type="Proteomes" id="UP000799118"/>
    </source>
</evidence>